<dbReference type="PIRSF" id="PIRSF004557">
    <property type="entry name" value="SecY"/>
    <property type="match status" value="1"/>
</dbReference>
<evidence type="ECO:0000256" key="3">
    <source>
        <dbReference type="ARBA" id="ARBA00022448"/>
    </source>
</evidence>
<protein>
    <recommendedName>
        <fullName evidence="9 10">Protein translocase subunit SecY</fullName>
    </recommendedName>
</protein>
<sequence length="453" mass="49442">MSSRQEQVEKLLGNKKGLGELKSRILFVIGALVVYRMGTFLPVPGVNPQVLADLLQQNSGGLLDMFNMFSGGALGRYSIFALGVMPYITAAIIMQILGHTMPTLRELKKDGETGKRKITQYTRYFTIALAGFQAYSISFSLQKLGFVGANAVVPQPGFGFLFTATISLTGGTMFLMWLGEQITERGIGNGISLIIFAGIVVNLPSAVFSVFQMVSEGQLNALTAIFLLALALGLTTFIVFVERGQRRVTMQFARRGGRQATQAQTSYLPMKINMSGVIPPIFASSLVLFPGTIASFAGQNEGFEWLTDLSQQLSPGNTLYLVFYGALIVFFTYFYTALTFNSDETADNLKRQSAVIPGIRPGKQTANYLDGVLNRVTLWGSMYLLGVCLLPDILNSALAVPFAIGGTGLLIVVVVAMDSMAQLQNHLVSQQYESVLKKSDIKNYRRSSSKIRR</sequence>
<feature type="transmembrane region" description="Helical" evidence="10">
    <location>
        <begin position="221"/>
        <end position="241"/>
    </location>
</feature>
<dbReference type="Gene3D" id="1.10.3370.10">
    <property type="entry name" value="SecY subunit domain"/>
    <property type="match status" value="1"/>
</dbReference>
<evidence type="ECO:0000256" key="10">
    <source>
        <dbReference type="HAMAP-Rule" id="MF_01465"/>
    </source>
</evidence>
<dbReference type="NCBIfam" id="TIGR00967">
    <property type="entry name" value="3a0501s007"/>
    <property type="match status" value="1"/>
</dbReference>
<name>A0A917CU08_9GAMM</name>
<feature type="transmembrane region" description="Helical" evidence="10">
    <location>
        <begin position="158"/>
        <end position="178"/>
    </location>
</feature>
<evidence type="ECO:0000313" key="13">
    <source>
        <dbReference type="Proteomes" id="UP000605253"/>
    </source>
</evidence>
<dbReference type="Proteomes" id="UP000605253">
    <property type="component" value="Unassembled WGS sequence"/>
</dbReference>
<keyword evidence="6 10" id="KW-1133">Transmembrane helix</keyword>
<keyword evidence="7 10" id="KW-0811">Translocation</keyword>
<keyword evidence="8 10" id="KW-0472">Membrane</keyword>
<proteinExistence type="inferred from homology"/>
<keyword evidence="13" id="KW-1185">Reference proteome</keyword>
<dbReference type="PROSITE" id="PS00756">
    <property type="entry name" value="SECY_2"/>
    <property type="match status" value="1"/>
</dbReference>
<evidence type="ECO:0000256" key="7">
    <source>
        <dbReference type="ARBA" id="ARBA00023010"/>
    </source>
</evidence>
<feature type="transmembrane region" description="Helical" evidence="10">
    <location>
        <begin position="399"/>
        <end position="417"/>
    </location>
</feature>
<dbReference type="InterPro" id="IPR023201">
    <property type="entry name" value="SecY_dom_sf"/>
</dbReference>
<feature type="transmembrane region" description="Helical" evidence="10">
    <location>
        <begin position="77"/>
        <end position="100"/>
    </location>
</feature>
<accession>A0A917CU08</accession>
<dbReference type="GO" id="GO:0043952">
    <property type="term" value="P:protein transport by the Sec complex"/>
    <property type="evidence" value="ECO:0007669"/>
    <property type="project" value="UniProtKB-UniRule"/>
</dbReference>
<comment type="subunit">
    <text evidence="10">Component of the Sec protein translocase complex. Heterotrimer consisting of SecY, SecE and SecG subunits. The heterotrimers can form oligomers, although 1 heterotrimer is thought to be able to translocate proteins. Interacts with the ribosome. Interacts with SecDF, and other proteins may be involved. Interacts with SecA.</text>
</comment>
<dbReference type="FunFam" id="1.10.3370.10:FF:000001">
    <property type="entry name" value="Preprotein translocase subunit SecY"/>
    <property type="match status" value="1"/>
</dbReference>
<keyword evidence="3 10" id="KW-0813">Transport</keyword>
<feature type="transmembrane region" description="Helical" evidence="10">
    <location>
        <begin position="372"/>
        <end position="393"/>
    </location>
</feature>
<keyword evidence="4 10" id="KW-0812">Transmembrane</keyword>
<comment type="function">
    <text evidence="10">The central subunit of the protein translocation channel SecYEG. Consists of two halves formed by TMs 1-5 and 6-10. These two domains form a lateral gate at the front which open onto the bilayer between TMs 2 and 7, and are clamped together by SecE at the back. The channel is closed by both a pore ring composed of hydrophobic SecY resides and a short helix (helix 2A) on the extracellular side of the membrane which forms a plug. The plug probably moves laterally to allow the channel to open. The ring and the pore may move independently.</text>
</comment>
<reference evidence="12" key="2">
    <citation type="submission" date="2020-09" db="EMBL/GenBank/DDBJ databases">
        <authorList>
            <person name="Sun Q."/>
            <person name="Zhou Y."/>
        </authorList>
    </citation>
    <scope>NUCLEOTIDE SEQUENCE</scope>
    <source>
        <strain evidence="12">CGMCC 1.12181</strain>
    </source>
</reference>
<evidence type="ECO:0000313" key="12">
    <source>
        <dbReference type="EMBL" id="GGF97039.1"/>
    </source>
</evidence>
<dbReference type="GO" id="GO:0006605">
    <property type="term" value="P:protein targeting"/>
    <property type="evidence" value="ECO:0007669"/>
    <property type="project" value="UniProtKB-UniRule"/>
</dbReference>
<comment type="caution">
    <text evidence="12">The sequence shown here is derived from an EMBL/GenBank/DDBJ whole genome shotgun (WGS) entry which is preliminary data.</text>
</comment>
<feature type="transmembrane region" description="Helical" evidence="10">
    <location>
        <begin position="277"/>
        <end position="298"/>
    </location>
</feature>
<dbReference type="EMBL" id="BMEO01000007">
    <property type="protein sequence ID" value="GGF97039.1"/>
    <property type="molecule type" value="Genomic_DNA"/>
</dbReference>
<dbReference type="HAMAP" id="MF_01465">
    <property type="entry name" value="SecY"/>
    <property type="match status" value="1"/>
</dbReference>
<dbReference type="InterPro" id="IPR030659">
    <property type="entry name" value="SecY_CS"/>
</dbReference>
<dbReference type="PANTHER" id="PTHR10906">
    <property type="entry name" value="SECY/SEC61-ALPHA FAMILY MEMBER"/>
    <property type="match status" value="1"/>
</dbReference>
<feature type="transmembrane region" description="Helical" evidence="10">
    <location>
        <begin position="121"/>
        <end position="138"/>
    </location>
</feature>
<comment type="similarity">
    <text evidence="2 10 11">Belongs to the SecY/SEC61-alpha family.</text>
</comment>
<evidence type="ECO:0000256" key="2">
    <source>
        <dbReference type="ARBA" id="ARBA00005751"/>
    </source>
</evidence>
<evidence type="ECO:0000256" key="4">
    <source>
        <dbReference type="ARBA" id="ARBA00022692"/>
    </source>
</evidence>
<comment type="subcellular location">
    <subcellularLocation>
        <location evidence="10">Cell membrane</location>
        <topology evidence="10">Multi-pass membrane protein</topology>
    </subcellularLocation>
    <subcellularLocation>
        <location evidence="1">Membrane</location>
        <topology evidence="1">Multi-pass membrane protein</topology>
    </subcellularLocation>
</comment>
<dbReference type="SUPFAM" id="SSF103491">
    <property type="entry name" value="Preprotein translocase SecY subunit"/>
    <property type="match status" value="1"/>
</dbReference>
<gene>
    <name evidence="12" type="primary">prlA</name>
    <name evidence="10" type="synonym">secY</name>
    <name evidence="12" type="ORF">GCM10011365_18040</name>
</gene>
<dbReference type="Pfam" id="PF00344">
    <property type="entry name" value="SecY"/>
    <property type="match status" value="1"/>
</dbReference>
<evidence type="ECO:0000256" key="6">
    <source>
        <dbReference type="ARBA" id="ARBA00022989"/>
    </source>
</evidence>
<evidence type="ECO:0000256" key="5">
    <source>
        <dbReference type="ARBA" id="ARBA00022927"/>
    </source>
</evidence>
<dbReference type="GO" id="GO:0005886">
    <property type="term" value="C:plasma membrane"/>
    <property type="evidence" value="ECO:0007669"/>
    <property type="project" value="UniProtKB-SubCell"/>
</dbReference>
<evidence type="ECO:0000256" key="9">
    <source>
        <dbReference type="ARBA" id="ARBA00039733"/>
    </source>
</evidence>
<keyword evidence="10" id="KW-1003">Cell membrane</keyword>
<feature type="transmembrane region" description="Helical" evidence="10">
    <location>
        <begin position="318"/>
        <end position="340"/>
    </location>
</feature>
<dbReference type="GO" id="GO:0065002">
    <property type="term" value="P:intracellular protein transmembrane transport"/>
    <property type="evidence" value="ECO:0007669"/>
    <property type="project" value="UniProtKB-UniRule"/>
</dbReference>
<dbReference type="PRINTS" id="PR00303">
    <property type="entry name" value="SECYTRNLCASE"/>
</dbReference>
<organism evidence="12 13">
    <name type="scientific">Marinicella pacifica</name>
    <dbReference type="NCBI Taxonomy" id="1171543"/>
    <lineage>
        <taxon>Bacteria</taxon>
        <taxon>Pseudomonadati</taxon>
        <taxon>Pseudomonadota</taxon>
        <taxon>Gammaproteobacteria</taxon>
        <taxon>Lysobacterales</taxon>
        <taxon>Marinicellaceae</taxon>
        <taxon>Marinicella</taxon>
    </lineage>
</organism>
<dbReference type="InterPro" id="IPR026593">
    <property type="entry name" value="SecY"/>
</dbReference>
<evidence type="ECO:0000256" key="1">
    <source>
        <dbReference type="ARBA" id="ARBA00004141"/>
    </source>
</evidence>
<feature type="transmembrane region" description="Helical" evidence="10">
    <location>
        <begin position="21"/>
        <end position="38"/>
    </location>
</feature>
<keyword evidence="5 10" id="KW-0653">Protein transport</keyword>
<evidence type="ECO:0000256" key="11">
    <source>
        <dbReference type="RuleBase" id="RU004349"/>
    </source>
</evidence>
<dbReference type="InterPro" id="IPR002208">
    <property type="entry name" value="SecY/SEC61-alpha"/>
</dbReference>
<reference evidence="12" key="1">
    <citation type="journal article" date="2014" name="Int. J. Syst. Evol. Microbiol.">
        <title>Complete genome sequence of Corynebacterium casei LMG S-19264T (=DSM 44701T), isolated from a smear-ripened cheese.</title>
        <authorList>
            <consortium name="US DOE Joint Genome Institute (JGI-PGF)"/>
            <person name="Walter F."/>
            <person name="Albersmeier A."/>
            <person name="Kalinowski J."/>
            <person name="Ruckert C."/>
        </authorList>
    </citation>
    <scope>NUCLEOTIDE SEQUENCE</scope>
    <source>
        <strain evidence="12">CGMCC 1.12181</strain>
    </source>
</reference>
<dbReference type="AlphaFoldDB" id="A0A917CU08"/>
<dbReference type="RefSeq" id="WP_188365408.1">
    <property type="nucleotide sequence ID" value="NZ_BAABJF010000003.1"/>
</dbReference>
<feature type="transmembrane region" description="Helical" evidence="10">
    <location>
        <begin position="190"/>
        <end position="215"/>
    </location>
</feature>
<evidence type="ECO:0000256" key="8">
    <source>
        <dbReference type="ARBA" id="ARBA00023136"/>
    </source>
</evidence>